<accession>A0AAW1YPS7</accession>
<evidence type="ECO:0000313" key="2">
    <source>
        <dbReference type="Proteomes" id="UP001457282"/>
    </source>
</evidence>
<dbReference type="Proteomes" id="UP001457282">
    <property type="component" value="Unassembled WGS sequence"/>
</dbReference>
<organism evidence="1 2">
    <name type="scientific">Rubus argutus</name>
    <name type="common">Southern blackberry</name>
    <dbReference type="NCBI Taxonomy" id="59490"/>
    <lineage>
        <taxon>Eukaryota</taxon>
        <taxon>Viridiplantae</taxon>
        <taxon>Streptophyta</taxon>
        <taxon>Embryophyta</taxon>
        <taxon>Tracheophyta</taxon>
        <taxon>Spermatophyta</taxon>
        <taxon>Magnoliopsida</taxon>
        <taxon>eudicotyledons</taxon>
        <taxon>Gunneridae</taxon>
        <taxon>Pentapetalae</taxon>
        <taxon>rosids</taxon>
        <taxon>fabids</taxon>
        <taxon>Rosales</taxon>
        <taxon>Rosaceae</taxon>
        <taxon>Rosoideae</taxon>
        <taxon>Rosoideae incertae sedis</taxon>
        <taxon>Rubus</taxon>
    </lineage>
</organism>
<keyword evidence="2" id="KW-1185">Reference proteome</keyword>
<protein>
    <submittedName>
        <fullName evidence="1">Uncharacterized protein</fullName>
    </submittedName>
</protein>
<dbReference type="AlphaFoldDB" id="A0AAW1YPS7"/>
<reference evidence="1 2" key="1">
    <citation type="journal article" date="2023" name="G3 (Bethesda)">
        <title>A chromosome-length genome assembly and annotation of blackberry (Rubus argutus, cv. 'Hillquist').</title>
        <authorList>
            <person name="Bruna T."/>
            <person name="Aryal R."/>
            <person name="Dudchenko O."/>
            <person name="Sargent D.J."/>
            <person name="Mead D."/>
            <person name="Buti M."/>
            <person name="Cavallini A."/>
            <person name="Hytonen T."/>
            <person name="Andres J."/>
            <person name="Pham M."/>
            <person name="Weisz D."/>
            <person name="Mascagni F."/>
            <person name="Usai G."/>
            <person name="Natali L."/>
            <person name="Bassil N."/>
            <person name="Fernandez G.E."/>
            <person name="Lomsadze A."/>
            <person name="Armour M."/>
            <person name="Olukolu B."/>
            <person name="Poorten T."/>
            <person name="Britton C."/>
            <person name="Davik J."/>
            <person name="Ashrafi H."/>
            <person name="Aiden E.L."/>
            <person name="Borodovsky M."/>
            <person name="Worthington M."/>
        </authorList>
    </citation>
    <scope>NUCLEOTIDE SEQUENCE [LARGE SCALE GENOMIC DNA]</scope>
    <source>
        <strain evidence="1">PI 553951</strain>
    </source>
</reference>
<evidence type="ECO:0000313" key="1">
    <source>
        <dbReference type="EMBL" id="KAK9950703.1"/>
    </source>
</evidence>
<dbReference type="EMBL" id="JBEDUW010000001">
    <property type="protein sequence ID" value="KAK9950703.1"/>
    <property type="molecule type" value="Genomic_DNA"/>
</dbReference>
<sequence>MESEEAAGLASLYRIKLGTTLHDHELDIYIKFEELGAQLDPRGIVLAILADLVVFFLTPNYQWTPTDPFFADFIQDSISSHIERQQHNAWPSVIVVVVVAYQVLQLHVFSMTHLSR</sequence>
<gene>
    <name evidence="1" type="ORF">M0R45_006178</name>
</gene>
<name>A0AAW1YPS7_RUBAR</name>
<comment type="caution">
    <text evidence="1">The sequence shown here is derived from an EMBL/GenBank/DDBJ whole genome shotgun (WGS) entry which is preliminary data.</text>
</comment>
<proteinExistence type="predicted"/>